<evidence type="ECO:0000313" key="2">
    <source>
        <dbReference type="EMBL" id="KXB06755.1"/>
    </source>
</evidence>
<comment type="caution">
    <text evidence="2">The sequence shown here is derived from an EMBL/GenBank/DDBJ whole genome shotgun (WGS) entry which is preliminary data.</text>
</comment>
<reference evidence="2 3" key="1">
    <citation type="journal article" date="2016" name="Sci. Rep.">
        <title>Metabolic traits of an uncultured archaeal lineage -MSBL1- from brine pools of the Red Sea.</title>
        <authorList>
            <person name="Mwirichia R."/>
            <person name="Alam I."/>
            <person name="Rashid M."/>
            <person name="Vinu M."/>
            <person name="Ba-Alawi W."/>
            <person name="Anthony Kamau A."/>
            <person name="Kamanda Ngugi D."/>
            <person name="Goker M."/>
            <person name="Klenk H.P."/>
            <person name="Bajic V."/>
            <person name="Stingl U."/>
        </authorList>
    </citation>
    <scope>NUCLEOTIDE SEQUENCE [LARGE SCALE GENOMIC DNA]</scope>
    <source>
        <strain evidence="2">SCGC-AAA382C18</strain>
    </source>
</reference>
<sequence length="88" mass="9059">MLRKKNTVLAIVSVMVLGLLVTGVVGLAGGNGRGNGAGDGTGTDSSLERDSDNDDILNHNDDDYTSPEDGGGYGALGSFLESFFGFLF</sequence>
<dbReference type="EMBL" id="LHYF01000025">
    <property type="protein sequence ID" value="KXB06755.1"/>
    <property type="molecule type" value="Genomic_DNA"/>
</dbReference>
<keyword evidence="3" id="KW-1185">Reference proteome</keyword>
<dbReference type="AlphaFoldDB" id="A0A133VJZ2"/>
<evidence type="ECO:0000313" key="3">
    <source>
        <dbReference type="Proteomes" id="UP000070404"/>
    </source>
</evidence>
<evidence type="ECO:0000256" key="1">
    <source>
        <dbReference type="SAM" id="MobiDB-lite"/>
    </source>
</evidence>
<accession>A0A133VJZ2</accession>
<proteinExistence type="predicted"/>
<dbReference type="Proteomes" id="UP000070404">
    <property type="component" value="Unassembled WGS sequence"/>
</dbReference>
<protein>
    <submittedName>
        <fullName evidence="2">Uncharacterized protein</fullName>
    </submittedName>
</protein>
<name>A0A133VJZ2_9EURY</name>
<feature type="compositionally biased region" description="Gly residues" evidence="1">
    <location>
        <begin position="28"/>
        <end position="41"/>
    </location>
</feature>
<feature type="compositionally biased region" description="Basic and acidic residues" evidence="1">
    <location>
        <begin position="46"/>
        <end position="62"/>
    </location>
</feature>
<organism evidence="2 3">
    <name type="scientific">candidate division MSBL1 archaeon SCGC-AAA382C18</name>
    <dbReference type="NCBI Taxonomy" id="1698281"/>
    <lineage>
        <taxon>Archaea</taxon>
        <taxon>Methanobacteriati</taxon>
        <taxon>Methanobacteriota</taxon>
        <taxon>candidate division MSBL1</taxon>
    </lineage>
</organism>
<gene>
    <name evidence="2" type="ORF">AKJ52_01660</name>
</gene>
<feature type="region of interest" description="Disordered" evidence="1">
    <location>
        <begin position="28"/>
        <end position="69"/>
    </location>
</feature>